<dbReference type="RefSeq" id="WP_223809945.1">
    <property type="nucleotide sequence ID" value="NZ_LGLO01000033.1"/>
</dbReference>
<dbReference type="InterPro" id="IPR035948">
    <property type="entry name" value="YwqG-like_sf"/>
</dbReference>
<dbReference type="InterPro" id="IPR015315">
    <property type="entry name" value="DUF1963"/>
</dbReference>
<accession>A0A0P9RUU8</accession>
<dbReference type="Gene3D" id="2.30.320.10">
    <property type="entry name" value="YwqG-like"/>
    <property type="match status" value="1"/>
</dbReference>
<proteinExistence type="predicted"/>
<protein>
    <submittedName>
        <fullName evidence="2">Uncharacterized protein</fullName>
    </submittedName>
</protein>
<name>A0A0P9RUU8_PSESG</name>
<reference evidence="3 4" key="1">
    <citation type="submission" date="2018-08" db="EMBL/GenBank/DDBJ databases">
        <title>Recombination of ecologically and evolutionarily significant loci maintains genetic cohesion in the Pseudomonas syringae species complex.</title>
        <authorList>
            <person name="Dillon M."/>
            <person name="Thakur S."/>
            <person name="Almeida R.N.D."/>
            <person name="Weir B.S."/>
            <person name="Guttman D.S."/>
        </authorList>
    </citation>
    <scope>NUCLEOTIDE SEQUENCE [LARGE SCALE GENOMIC DNA]</scope>
    <source>
        <strain evidence="1 3">ICMP 6372</strain>
        <strain evidence="2 4">ICMP 867</strain>
    </source>
</reference>
<dbReference type="AlphaFoldDB" id="A0A0P9RUU8"/>
<comment type="caution">
    <text evidence="2">The sequence shown here is derived from an EMBL/GenBank/DDBJ whole genome shotgun (WGS) entry which is preliminary data.</text>
</comment>
<gene>
    <name evidence="2" type="ORF">ALQ41_200031</name>
    <name evidence="1" type="ORF">ALQ42_101197</name>
</gene>
<organism evidence="2 4">
    <name type="scientific">Pseudomonas savastanoi pv. glycinea</name>
    <name type="common">Pseudomonas syringae pv. glycinea</name>
    <dbReference type="NCBI Taxonomy" id="318"/>
    <lineage>
        <taxon>Bacteria</taxon>
        <taxon>Pseudomonadati</taxon>
        <taxon>Pseudomonadota</taxon>
        <taxon>Gammaproteobacteria</taxon>
        <taxon>Pseudomonadales</taxon>
        <taxon>Pseudomonadaceae</taxon>
        <taxon>Pseudomonas</taxon>
    </lineage>
</organism>
<dbReference type="Pfam" id="PF09234">
    <property type="entry name" value="DUF1963"/>
    <property type="match status" value="1"/>
</dbReference>
<dbReference type="EMBL" id="RBPT01000020">
    <property type="protein sequence ID" value="RMO53454.1"/>
    <property type="molecule type" value="Genomic_DNA"/>
</dbReference>
<evidence type="ECO:0000313" key="3">
    <source>
        <dbReference type="Proteomes" id="UP000273536"/>
    </source>
</evidence>
<dbReference type="EMBL" id="RBPS01000179">
    <property type="protein sequence ID" value="RMO36707.1"/>
    <property type="molecule type" value="Genomic_DNA"/>
</dbReference>
<dbReference type="SUPFAM" id="SSF103032">
    <property type="entry name" value="Hypothetical protein YwqG"/>
    <property type="match status" value="1"/>
</dbReference>
<sequence>MLDLDDHTGGPIKDARRIGGTHWHEAQIRENQGLGRNEFSSSVKRELEIISSARRKSSVPKSRAKELIIIAKRFHGGLIDAGDQTMVLVKEIIFSDNAECSSVIIGGGSVKLNAWPTNPDGESLVLVATIECANLKKLSGFSSIPEEGVLYIFSTYGRSDYFLDDVTYSGDTSELELMLSGYTLVIMGNSDSEIVSPNESIPKVHTELKEREVGHDEYPVFSMLTNTPPNGVSLPPDLQKEYEFVMQLYSSDFPEPFKDIFYLTDAVGCLLLKKDGSGSGLFFVHTA</sequence>
<evidence type="ECO:0000313" key="1">
    <source>
        <dbReference type="EMBL" id="RMO36707.1"/>
    </source>
</evidence>
<dbReference type="Proteomes" id="UP000280599">
    <property type="component" value="Unassembled WGS sequence"/>
</dbReference>
<evidence type="ECO:0000313" key="2">
    <source>
        <dbReference type="EMBL" id="RMO53454.1"/>
    </source>
</evidence>
<dbReference type="Proteomes" id="UP000273536">
    <property type="component" value="Unassembled WGS sequence"/>
</dbReference>
<evidence type="ECO:0000313" key="4">
    <source>
        <dbReference type="Proteomes" id="UP000280599"/>
    </source>
</evidence>